<dbReference type="PROSITE" id="PS51819">
    <property type="entry name" value="VOC"/>
    <property type="match status" value="1"/>
</dbReference>
<reference evidence="2" key="1">
    <citation type="submission" date="2023-07" db="EMBL/GenBank/DDBJ databases">
        <title>Genome content predicts the carbon catabolic preferences of heterotrophic bacteria.</title>
        <authorList>
            <person name="Gralka M."/>
        </authorList>
    </citation>
    <scope>NUCLEOTIDE SEQUENCE</scope>
    <source>
        <strain evidence="2">I3M17_2</strain>
    </source>
</reference>
<evidence type="ECO:0000259" key="1">
    <source>
        <dbReference type="PROSITE" id="PS51819"/>
    </source>
</evidence>
<dbReference type="AlphaFoldDB" id="A0AAW7XBL8"/>
<dbReference type="Pfam" id="PF00903">
    <property type="entry name" value="Glyoxalase"/>
    <property type="match status" value="1"/>
</dbReference>
<dbReference type="Proteomes" id="UP001169760">
    <property type="component" value="Unassembled WGS sequence"/>
</dbReference>
<protein>
    <submittedName>
        <fullName evidence="2">VOC family protein</fullName>
    </submittedName>
</protein>
<proteinExistence type="predicted"/>
<organism evidence="2 3">
    <name type="scientific">Saccharophagus degradans</name>
    <dbReference type="NCBI Taxonomy" id="86304"/>
    <lineage>
        <taxon>Bacteria</taxon>
        <taxon>Pseudomonadati</taxon>
        <taxon>Pseudomonadota</taxon>
        <taxon>Gammaproteobacteria</taxon>
        <taxon>Cellvibrionales</taxon>
        <taxon>Cellvibrionaceae</taxon>
        <taxon>Saccharophagus</taxon>
    </lineage>
</organism>
<dbReference type="RefSeq" id="WP_216065288.1">
    <property type="nucleotide sequence ID" value="NZ_JAHKPP010000040.1"/>
</dbReference>
<dbReference type="PANTHER" id="PTHR35006">
    <property type="entry name" value="GLYOXALASE FAMILY PROTEIN (AFU_ORTHOLOGUE AFUA_5G14830)"/>
    <property type="match status" value="1"/>
</dbReference>
<feature type="domain" description="VOC" evidence="1">
    <location>
        <begin position="1"/>
        <end position="121"/>
    </location>
</feature>
<evidence type="ECO:0000313" key="2">
    <source>
        <dbReference type="EMBL" id="MDO6423754.1"/>
    </source>
</evidence>
<dbReference type="EMBL" id="JAUOPB010000011">
    <property type="protein sequence ID" value="MDO6423754.1"/>
    <property type="molecule type" value="Genomic_DNA"/>
</dbReference>
<dbReference type="CDD" id="cd07262">
    <property type="entry name" value="VOC_like"/>
    <property type="match status" value="1"/>
</dbReference>
<accession>A0AAW7XBL8</accession>
<name>A0AAW7XBL8_9GAMM</name>
<dbReference type="PANTHER" id="PTHR35006:SF2">
    <property type="entry name" value="GLYOXALASE FAMILY PROTEIN (AFU_ORTHOLOGUE AFUA_5G14830)"/>
    <property type="match status" value="1"/>
</dbReference>
<dbReference type="InterPro" id="IPR037523">
    <property type="entry name" value="VOC_core"/>
</dbReference>
<gene>
    <name evidence="2" type="ORF">Q4521_14825</name>
</gene>
<dbReference type="InterPro" id="IPR004360">
    <property type="entry name" value="Glyas_Fos-R_dOase_dom"/>
</dbReference>
<evidence type="ECO:0000313" key="3">
    <source>
        <dbReference type="Proteomes" id="UP001169760"/>
    </source>
</evidence>
<comment type="caution">
    <text evidence="2">The sequence shown here is derived from an EMBL/GenBank/DDBJ whole genome shotgun (WGS) entry which is preliminary data.</text>
</comment>
<sequence length="125" mass="13543">MIGYITLGSNNVVKAAEFYEALFEILGAKRVYDYDGYVAWSTDGESAIFSITTPFNGELATSGNGTMIALSVTSEEQVNLLHAKAISLGALNEGDPGMRSGGYYCAYFRDVDGNKLNFHVKPKLI</sequence>